<accession>A0A562M5Y3</accession>
<dbReference type="Proteomes" id="UP000319848">
    <property type="component" value="Unassembled WGS sequence"/>
</dbReference>
<sequence length="42" mass="4843">MRYVIAFFFPWLSLFLQGKIMSGIVCLILQITIIGWIASPVR</sequence>
<keyword evidence="5 6" id="KW-0472">Membrane</keyword>
<comment type="caution">
    <text evidence="7">The sequence shown here is derived from an EMBL/GenBank/DDBJ whole genome shotgun (WGS) entry which is preliminary data.</text>
</comment>
<evidence type="ECO:0000313" key="8">
    <source>
        <dbReference type="Proteomes" id="UP000319848"/>
    </source>
</evidence>
<evidence type="ECO:0000256" key="2">
    <source>
        <dbReference type="ARBA" id="ARBA00009530"/>
    </source>
</evidence>
<dbReference type="AlphaFoldDB" id="A0A562M5Y3"/>
<dbReference type="GO" id="GO:0016020">
    <property type="term" value="C:membrane"/>
    <property type="evidence" value="ECO:0007669"/>
    <property type="project" value="UniProtKB-SubCell"/>
</dbReference>
<protein>
    <recommendedName>
        <fullName evidence="9">YqaE/Pmp3 family membrane protein</fullName>
    </recommendedName>
</protein>
<organism evidence="7 8">
    <name type="scientific">Flavobacterium cauense R2A-7</name>
    <dbReference type="NCBI Taxonomy" id="1341154"/>
    <lineage>
        <taxon>Bacteria</taxon>
        <taxon>Pseudomonadati</taxon>
        <taxon>Bacteroidota</taxon>
        <taxon>Flavobacteriia</taxon>
        <taxon>Flavobacteriales</taxon>
        <taxon>Flavobacteriaceae</taxon>
        <taxon>Flavobacterium</taxon>
    </lineage>
</organism>
<evidence type="ECO:0000313" key="7">
    <source>
        <dbReference type="EMBL" id="TWI15293.1"/>
    </source>
</evidence>
<dbReference type="InterPro" id="IPR000612">
    <property type="entry name" value="PMP3"/>
</dbReference>
<evidence type="ECO:0000256" key="5">
    <source>
        <dbReference type="ARBA" id="ARBA00023136"/>
    </source>
</evidence>
<name>A0A562M5Y3_9FLAO</name>
<comment type="subcellular location">
    <subcellularLocation>
        <location evidence="1">Membrane</location>
    </subcellularLocation>
</comment>
<feature type="transmembrane region" description="Helical" evidence="6">
    <location>
        <begin position="20"/>
        <end position="38"/>
    </location>
</feature>
<evidence type="ECO:0000256" key="6">
    <source>
        <dbReference type="SAM" id="Phobius"/>
    </source>
</evidence>
<dbReference type="RefSeq" id="WP_262493740.1">
    <property type="nucleotide sequence ID" value="NZ_AVBI01000019.1"/>
</dbReference>
<comment type="similarity">
    <text evidence="2">Belongs to the UPF0057 (PMP3) family.</text>
</comment>
<evidence type="ECO:0000256" key="4">
    <source>
        <dbReference type="ARBA" id="ARBA00022989"/>
    </source>
</evidence>
<keyword evidence="4 6" id="KW-1133">Transmembrane helix</keyword>
<dbReference type="EMBL" id="VLKQ01000001">
    <property type="protein sequence ID" value="TWI15293.1"/>
    <property type="molecule type" value="Genomic_DNA"/>
</dbReference>
<evidence type="ECO:0000256" key="1">
    <source>
        <dbReference type="ARBA" id="ARBA00004370"/>
    </source>
</evidence>
<proteinExistence type="inferred from homology"/>
<dbReference type="Pfam" id="PF01679">
    <property type="entry name" value="Pmp3"/>
    <property type="match status" value="1"/>
</dbReference>
<keyword evidence="8" id="KW-1185">Reference proteome</keyword>
<evidence type="ECO:0008006" key="9">
    <source>
        <dbReference type="Google" id="ProtNLM"/>
    </source>
</evidence>
<gene>
    <name evidence="7" type="ORF">IP98_00285</name>
</gene>
<keyword evidence="3 6" id="KW-0812">Transmembrane</keyword>
<reference evidence="7 8" key="1">
    <citation type="journal article" date="2015" name="Stand. Genomic Sci.">
        <title>Genomic Encyclopedia of Bacterial and Archaeal Type Strains, Phase III: the genomes of soil and plant-associated and newly described type strains.</title>
        <authorList>
            <person name="Whitman W.B."/>
            <person name="Woyke T."/>
            <person name="Klenk H.P."/>
            <person name="Zhou Y."/>
            <person name="Lilburn T.G."/>
            <person name="Beck B.J."/>
            <person name="De Vos P."/>
            <person name="Vandamme P."/>
            <person name="Eisen J.A."/>
            <person name="Garrity G."/>
            <person name="Hugenholtz P."/>
            <person name="Kyrpides N.C."/>
        </authorList>
    </citation>
    <scope>NUCLEOTIDE SEQUENCE [LARGE SCALE GENOMIC DNA]</scope>
    <source>
        <strain evidence="7 8">CGMCC 1.7270</strain>
    </source>
</reference>
<evidence type="ECO:0000256" key="3">
    <source>
        <dbReference type="ARBA" id="ARBA00022692"/>
    </source>
</evidence>